<dbReference type="CDD" id="cd00198">
    <property type="entry name" value="vWFA"/>
    <property type="match status" value="1"/>
</dbReference>
<keyword evidence="2" id="KW-0812">Transmembrane</keyword>
<dbReference type="GO" id="GO:0005245">
    <property type="term" value="F:voltage-gated calcium channel activity"/>
    <property type="evidence" value="ECO:0007669"/>
    <property type="project" value="TreeGrafter"/>
</dbReference>
<comment type="caution">
    <text evidence="4">The sequence shown here is derived from an EMBL/GenBank/DDBJ whole genome shotgun (WGS) entry which is preliminary data.</text>
</comment>
<evidence type="ECO:0000313" key="4">
    <source>
        <dbReference type="EMBL" id="MEJ8566026.1"/>
    </source>
</evidence>
<feature type="domain" description="VWFA" evidence="3">
    <location>
        <begin position="144"/>
        <end position="308"/>
    </location>
</feature>
<feature type="transmembrane region" description="Helical" evidence="2">
    <location>
        <begin position="12"/>
        <end position="37"/>
    </location>
</feature>
<dbReference type="RefSeq" id="WP_354693350.1">
    <property type="nucleotide sequence ID" value="NZ_JAZHOG010000001.1"/>
</dbReference>
<evidence type="ECO:0000313" key="5">
    <source>
        <dbReference type="Proteomes" id="UP001359886"/>
    </source>
</evidence>
<dbReference type="InterPro" id="IPR051173">
    <property type="entry name" value="Ca_channel_alpha-2/delta"/>
</dbReference>
<protein>
    <submittedName>
        <fullName evidence="4">VWA domain-containing protein</fullName>
    </submittedName>
</protein>
<dbReference type="Pfam" id="PF13768">
    <property type="entry name" value="VWA_3"/>
    <property type="match status" value="1"/>
</dbReference>
<evidence type="ECO:0000256" key="2">
    <source>
        <dbReference type="SAM" id="Phobius"/>
    </source>
</evidence>
<evidence type="ECO:0000259" key="3">
    <source>
        <dbReference type="PROSITE" id="PS50234"/>
    </source>
</evidence>
<dbReference type="PROSITE" id="PS50234">
    <property type="entry name" value="VWFA"/>
    <property type="match status" value="1"/>
</dbReference>
<dbReference type="PANTHER" id="PTHR10166">
    <property type="entry name" value="VOLTAGE-DEPENDENT CALCIUM CHANNEL SUBUNIT ALPHA-2/DELTA-RELATED"/>
    <property type="match status" value="1"/>
</dbReference>
<proteinExistence type="predicted"/>
<keyword evidence="2" id="KW-1133">Transmembrane helix</keyword>
<name>A0AAW9R9N4_9GAMM</name>
<dbReference type="InterPro" id="IPR002035">
    <property type="entry name" value="VWF_A"/>
</dbReference>
<dbReference type="EMBL" id="JAZHOG010000001">
    <property type="protein sequence ID" value="MEJ8566026.1"/>
    <property type="molecule type" value="Genomic_DNA"/>
</dbReference>
<keyword evidence="5" id="KW-1185">Reference proteome</keyword>
<dbReference type="Gene3D" id="3.40.50.410">
    <property type="entry name" value="von Willebrand factor, type A domain"/>
    <property type="match status" value="1"/>
</dbReference>
<dbReference type="SMART" id="SM00327">
    <property type="entry name" value="VWA"/>
    <property type="match status" value="1"/>
</dbReference>
<reference evidence="4 5" key="1">
    <citation type="submission" date="2024-02" db="EMBL/GenBank/DDBJ databases">
        <title>A novel Wenzhouxiangellaceae bacterium, isolated from coastal sediments.</title>
        <authorList>
            <person name="Du Z.-J."/>
            <person name="Ye Y.-Q."/>
            <person name="Zhang X.-Y."/>
        </authorList>
    </citation>
    <scope>NUCLEOTIDE SEQUENCE [LARGE SCALE GENOMIC DNA]</scope>
    <source>
        <strain evidence="4 5">CH-27</strain>
    </source>
</reference>
<gene>
    <name evidence="4" type="ORF">V3330_00200</name>
</gene>
<dbReference type="GO" id="GO:0005891">
    <property type="term" value="C:voltage-gated calcium channel complex"/>
    <property type="evidence" value="ECO:0007669"/>
    <property type="project" value="TreeGrafter"/>
</dbReference>
<dbReference type="Proteomes" id="UP001359886">
    <property type="component" value="Unassembled WGS sequence"/>
</dbReference>
<organism evidence="4 5">
    <name type="scientific">Elongatibacter sediminis</name>
    <dbReference type="NCBI Taxonomy" id="3119006"/>
    <lineage>
        <taxon>Bacteria</taxon>
        <taxon>Pseudomonadati</taxon>
        <taxon>Pseudomonadota</taxon>
        <taxon>Gammaproteobacteria</taxon>
        <taxon>Chromatiales</taxon>
        <taxon>Wenzhouxiangellaceae</taxon>
        <taxon>Elongatibacter</taxon>
    </lineage>
</organism>
<keyword evidence="1" id="KW-0175">Coiled coil</keyword>
<keyword evidence="2" id="KW-0472">Membrane</keyword>
<dbReference type="AlphaFoldDB" id="A0AAW9R9N4"/>
<dbReference type="PANTHER" id="PTHR10166:SF37">
    <property type="entry name" value="STOLID, ISOFORM H"/>
    <property type="match status" value="1"/>
</dbReference>
<evidence type="ECO:0000256" key="1">
    <source>
        <dbReference type="SAM" id="Coils"/>
    </source>
</evidence>
<accession>A0AAW9R9N4</accession>
<feature type="coiled-coil region" evidence="1">
    <location>
        <begin position="63"/>
        <end position="104"/>
    </location>
</feature>
<dbReference type="InterPro" id="IPR036465">
    <property type="entry name" value="vWFA_dom_sf"/>
</dbReference>
<dbReference type="SUPFAM" id="SSF53300">
    <property type="entry name" value="vWA-like"/>
    <property type="match status" value="1"/>
</dbReference>
<sequence length="308" mass="33851">MRRPNRDTAVFTTSAVDLFASALGAFILLVMLLFPFYRNAGDATAHSRTLDVMEQRALAAGDVAQLLQRRESLIDAVEQAESGNLESERRLQRARERLQALRDLPEIPRAAQTEPEDPAIEPDIPAPVASDEFSLLGIATAAKSFVIVIDMSGSMLSYSRLMIDSVLEVLDPLDATNHIAVVGYQGDPSPVLWAFPDRTSMLQATPENLRDIRAFVRGLARNFAGSTPTHAALMAAMQYRPDAIILMSDGAPDNNPNFIVQDISSQNRFTEFEIHTVAIGDYTEDRTLVMFLQSLAQRNGGDFVGVSR</sequence>